<dbReference type="GO" id="GO:0006346">
    <property type="term" value="P:DNA methylation-dependent constitutive heterochromatin formation"/>
    <property type="evidence" value="ECO:0007669"/>
    <property type="project" value="TreeGrafter"/>
</dbReference>
<dbReference type="GO" id="GO:0000122">
    <property type="term" value="P:negative regulation of transcription by RNA polymerase II"/>
    <property type="evidence" value="ECO:0007669"/>
    <property type="project" value="TreeGrafter"/>
</dbReference>
<feature type="domain" description="CXXC-type" evidence="12">
    <location>
        <begin position="297"/>
        <end position="343"/>
    </location>
</feature>
<evidence type="ECO:0000259" key="11">
    <source>
        <dbReference type="PROSITE" id="PS50982"/>
    </source>
</evidence>
<keyword evidence="14" id="KW-1185">Reference proteome</keyword>
<evidence type="ECO:0000256" key="2">
    <source>
        <dbReference type="ARBA" id="ARBA00022723"/>
    </source>
</evidence>
<dbReference type="SMART" id="SM00391">
    <property type="entry name" value="MBD"/>
    <property type="match status" value="1"/>
</dbReference>
<evidence type="ECO:0000256" key="4">
    <source>
        <dbReference type="ARBA" id="ARBA00022833"/>
    </source>
</evidence>
<evidence type="ECO:0000256" key="8">
    <source>
        <dbReference type="ARBA" id="ARBA00023242"/>
    </source>
</evidence>
<name>A0A8C4WP00_9SAUR</name>
<dbReference type="PROSITE" id="PS50982">
    <property type="entry name" value="MBD"/>
    <property type="match status" value="1"/>
</dbReference>
<evidence type="ECO:0000256" key="6">
    <source>
        <dbReference type="ARBA" id="ARBA00023125"/>
    </source>
</evidence>
<sequence length="857" mass="94632">MALNGHAELAGFLVGGGSGASRARLAWHRDTAGEQPHGDPLESGRIPGLAGSSLVGDTRADCPSAKERGMLGSGPCGRIQDQSLSSVSHAPRGCCLLAAPCARKVAALLPLPQLSTMSEGWVDCPTLGPGWKRREAYRRSGATCGRTDTYYQGPNGEKFRSKIELTRFLGPSQDLTNFDFKNGVLRDPPPKVKKAQKRCLSLSEPEPPVLPEQPPPKQQPVKPEPPEQPPPPLPERRPRKRPAPLLEPQESAQDAVVACCASCQNYFPGVMLPSQRRCRWLCPDCRAQRRDFNREQRFFKRVGCGACQACQIPEDCGICTVCAVRAKNPELRIGRKCLLRRCLKIVKKGFGCGVCQGCQATEDCGSCYICLRRLKPGLKRQWKCLKRRCLKKKQKSVVAKKAGYGPRKLTLKWKPSLERDPGGLSGSRRRKQLGKITEKKKPGRPPKHPSARARSSLLCSKSRRNRKCGECEACLLKADCGRCDFCRDKPKFGGDNLKRQKCRWRQCLRFAMKRLLPAVWSRGQAEEGAGALAPRKAWRRRIGRSRQPARIKQVGRRVKGSGQQRWARGSAPPQEKERPPGGELRFLAEKGVAEAPGQLVLLKDRPGRDFVLLRDAPQSFPLLLQHVKEEPATPPPPGRLEEPAPTLVCAVPPLVKQEKVELGWDLAPVPAGVPRRMEGRGLASEVVVLDPADKDEEEEERTPVIMEIYSLGALAGRTPLDPVLREFLAELQEIPLPAHWEVQPPLGGPDLRLVQRSARSTMAATVIHIRPGLFFQVVVRQLPVPPEHEVYASHPARLTTVDEVVELICDLEAYRLCPGWPAGWHAGQRSQACDVLVYAGCCPQCRLNPWPSGSAGP</sequence>
<organism evidence="13 14">
    <name type="scientific">Gopherus evgoodei</name>
    <name type="common">Goodes thornscrub tortoise</name>
    <dbReference type="NCBI Taxonomy" id="1825980"/>
    <lineage>
        <taxon>Eukaryota</taxon>
        <taxon>Metazoa</taxon>
        <taxon>Chordata</taxon>
        <taxon>Craniata</taxon>
        <taxon>Vertebrata</taxon>
        <taxon>Euteleostomi</taxon>
        <taxon>Archelosauria</taxon>
        <taxon>Testudinata</taxon>
        <taxon>Testudines</taxon>
        <taxon>Cryptodira</taxon>
        <taxon>Durocryptodira</taxon>
        <taxon>Testudinoidea</taxon>
        <taxon>Testudinidae</taxon>
        <taxon>Gopherus</taxon>
    </lineage>
</organism>
<accession>A0A8C4WP00</accession>
<reference evidence="13" key="1">
    <citation type="submission" date="2025-08" db="UniProtKB">
        <authorList>
            <consortium name="Ensembl"/>
        </authorList>
    </citation>
    <scope>IDENTIFICATION</scope>
</reference>
<dbReference type="PANTHER" id="PTHR12396">
    <property type="entry name" value="METHYL-CPG BINDING PROTEIN, MBD"/>
    <property type="match status" value="1"/>
</dbReference>
<feature type="region of interest" description="Disordered" evidence="10">
    <location>
        <begin position="546"/>
        <end position="581"/>
    </location>
</feature>
<keyword evidence="7" id="KW-0804">Transcription</keyword>
<dbReference type="Pfam" id="PF02008">
    <property type="entry name" value="zf-CXXC"/>
    <property type="match status" value="3"/>
</dbReference>
<evidence type="ECO:0000256" key="7">
    <source>
        <dbReference type="ARBA" id="ARBA00023163"/>
    </source>
</evidence>
<dbReference type="GO" id="GO:0008327">
    <property type="term" value="F:methyl-CpG binding"/>
    <property type="evidence" value="ECO:0007669"/>
    <property type="project" value="TreeGrafter"/>
</dbReference>
<dbReference type="OrthoDB" id="10072024at2759"/>
<dbReference type="GeneTree" id="ENSGT00950000183005"/>
<dbReference type="AlphaFoldDB" id="A0A8C4WP00"/>
<evidence type="ECO:0000313" key="14">
    <source>
        <dbReference type="Proteomes" id="UP000694390"/>
    </source>
</evidence>
<feature type="region of interest" description="Disordered" evidence="10">
    <location>
        <begin position="414"/>
        <end position="456"/>
    </location>
</feature>
<dbReference type="CDD" id="cd01396">
    <property type="entry name" value="MeCP2_MBD"/>
    <property type="match status" value="1"/>
</dbReference>
<dbReference type="Ensembl" id="ENSGEVT00005021293.1">
    <property type="protein sequence ID" value="ENSGEVP00005020277.1"/>
    <property type="gene ID" value="ENSGEVG00005014403.1"/>
</dbReference>
<feature type="domain" description="MBD" evidence="11">
    <location>
        <begin position="117"/>
        <end position="185"/>
    </location>
</feature>
<evidence type="ECO:0000256" key="9">
    <source>
        <dbReference type="PROSITE-ProRule" id="PRU00509"/>
    </source>
</evidence>
<keyword evidence="6" id="KW-0238">DNA-binding</keyword>
<evidence type="ECO:0000313" key="13">
    <source>
        <dbReference type="Ensembl" id="ENSGEVP00005020277.1"/>
    </source>
</evidence>
<comment type="subcellular location">
    <subcellularLocation>
        <location evidence="1">Nucleus</location>
    </subcellularLocation>
</comment>
<dbReference type="GO" id="GO:0005654">
    <property type="term" value="C:nucleoplasm"/>
    <property type="evidence" value="ECO:0007669"/>
    <property type="project" value="UniProtKB-ARBA"/>
</dbReference>
<feature type="compositionally biased region" description="Pro residues" evidence="10">
    <location>
        <begin position="205"/>
        <end position="233"/>
    </location>
</feature>
<evidence type="ECO:0000256" key="10">
    <source>
        <dbReference type="SAM" id="MobiDB-lite"/>
    </source>
</evidence>
<proteinExistence type="predicted"/>
<feature type="compositionally biased region" description="Basic residues" evidence="10">
    <location>
        <begin position="546"/>
        <end position="559"/>
    </location>
</feature>
<dbReference type="InterPro" id="IPR001739">
    <property type="entry name" value="Methyl_CpG_DNA-bd"/>
</dbReference>
<dbReference type="Proteomes" id="UP000694390">
    <property type="component" value="Unassembled WGS sequence"/>
</dbReference>
<dbReference type="Gene3D" id="3.30.890.10">
    <property type="entry name" value="Methyl-cpg-binding Protein 2, Chain A"/>
    <property type="match status" value="1"/>
</dbReference>
<keyword evidence="8" id="KW-0539">Nucleus</keyword>
<feature type="region of interest" description="Disordered" evidence="10">
    <location>
        <begin position="31"/>
        <end position="67"/>
    </location>
</feature>
<feature type="compositionally biased region" description="Basic residues" evidence="10">
    <location>
        <begin position="441"/>
        <end position="451"/>
    </location>
</feature>
<reference evidence="13" key="2">
    <citation type="submission" date="2025-09" db="UniProtKB">
        <authorList>
            <consortium name="Ensembl"/>
        </authorList>
    </citation>
    <scope>IDENTIFICATION</scope>
</reference>
<feature type="compositionally biased region" description="Basic and acidic residues" evidence="10">
    <location>
        <begin position="31"/>
        <end position="42"/>
    </location>
</feature>
<keyword evidence="5" id="KW-0805">Transcription regulation</keyword>
<evidence type="ECO:0008006" key="15">
    <source>
        <dbReference type="Google" id="ProtNLM"/>
    </source>
</evidence>
<keyword evidence="2" id="KW-0479">Metal-binding</keyword>
<dbReference type="Pfam" id="PF01429">
    <property type="entry name" value="MBD"/>
    <property type="match status" value="1"/>
</dbReference>
<feature type="domain" description="CXXC-type" evidence="12">
    <location>
        <begin position="344"/>
        <end position="390"/>
    </location>
</feature>
<feature type="compositionally biased region" description="Basic and acidic residues" evidence="10">
    <location>
        <begin position="58"/>
        <end position="67"/>
    </location>
</feature>
<feature type="domain" description="CXXC-type" evidence="12">
    <location>
        <begin position="460"/>
        <end position="508"/>
    </location>
</feature>
<dbReference type="InterPro" id="IPR002857">
    <property type="entry name" value="Znf_CXXC"/>
</dbReference>
<dbReference type="PROSITE" id="PS51058">
    <property type="entry name" value="ZF_CXXC"/>
    <property type="match status" value="3"/>
</dbReference>
<feature type="region of interest" description="Disordered" evidence="10">
    <location>
        <begin position="180"/>
        <end position="247"/>
    </location>
</feature>
<keyword evidence="4" id="KW-0862">Zinc</keyword>
<dbReference type="InterPro" id="IPR016177">
    <property type="entry name" value="DNA-bd_dom_sf"/>
</dbReference>
<evidence type="ECO:0000256" key="3">
    <source>
        <dbReference type="ARBA" id="ARBA00022771"/>
    </source>
</evidence>
<evidence type="ECO:0000256" key="5">
    <source>
        <dbReference type="ARBA" id="ARBA00023015"/>
    </source>
</evidence>
<dbReference type="GO" id="GO:0008270">
    <property type="term" value="F:zinc ion binding"/>
    <property type="evidence" value="ECO:0007669"/>
    <property type="project" value="UniProtKB-KW"/>
</dbReference>
<protein>
    <recommendedName>
        <fullName evidence="15">Methyl-CpG-binding domain protein 1</fullName>
    </recommendedName>
</protein>
<evidence type="ECO:0000259" key="12">
    <source>
        <dbReference type="PROSITE" id="PS51058"/>
    </source>
</evidence>
<dbReference type="SUPFAM" id="SSF54171">
    <property type="entry name" value="DNA-binding domain"/>
    <property type="match status" value="1"/>
</dbReference>
<evidence type="ECO:0000256" key="1">
    <source>
        <dbReference type="ARBA" id="ARBA00004123"/>
    </source>
</evidence>
<gene>
    <name evidence="13" type="primary">MBD1</name>
</gene>
<keyword evidence="3 9" id="KW-0863">Zinc-finger</keyword>
<dbReference type="PANTHER" id="PTHR12396:SF57">
    <property type="entry name" value="METHYL-CPG-BINDING DOMAIN PROTEIN 1"/>
    <property type="match status" value="1"/>
</dbReference>